<dbReference type="Gene3D" id="3.10.28.10">
    <property type="entry name" value="Homing endonucleases"/>
    <property type="match status" value="1"/>
</dbReference>
<keyword evidence="3" id="KW-1185">Reference proteome</keyword>
<evidence type="ECO:0000313" key="3">
    <source>
        <dbReference type="Proteomes" id="UP000824596"/>
    </source>
</evidence>
<dbReference type="InterPro" id="IPR004860">
    <property type="entry name" value="LAGLIDADG_dom"/>
</dbReference>
<keyword evidence="2" id="KW-0496">Mitochondrion</keyword>
<dbReference type="OrthoDB" id="5426474at2759"/>
<accession>A0A9P8MPI0</accession>
<dbReference type="PANTHER" id="PTHR36181">
    <property type="entry name" value="INTRON-ENCODED ENDONUCLEASE AI3-RELATED"/>
    <property type="match status" value="1"/>
</dbReference>
<feature type="domain" description="Homing endonuclease LAGLIDADG" evidence="1">
    <location>
        <begin position="58"/>
        <end position="164"/>
    </location>
</feature>
<dbReference type="Proteomes" id="UP000824596">
    <property type="component" value="Unassembled WGS sequence"/>
</dbReference>
<dbReference type="PANTHER" id="PTHR36181:SF6">
    <property type="entry name" value="INTRON-ENCODED LAGLIDADG ENDONUCLEASE FAMILY PROTEIN"/>
    <property type="match status" value="1"/>
</dbReference>
<evidence type="ECO:0000259" key="1">
    <source>
        <dbReference type="Pfam" id="PF00961"/>
    </source>
</evidence>
<keyword evidence="2" id="KW-0255">Endonuclease</keyword>
<dbReference type="Pfam" id="PF00961">
    <property type="entry name" value="LAGLIDADG_1"/>
    <property type="match status" value="1"/>
</dbReference>
<evidence type="ECO:0000313" key="2">
    <source>
        <dbReference type="EMBL" id="KAH0956877.1"/>
    </source>
</evidence>
<reference evidence="2" key="1">
    <citation type="submission" date="2021-09" db="EMBL/GenBank/DDBJ databases">
        <title>A high-quality genome of the endoparasitic fungus Hirsutella rhossiliensis with a comparison of Hirsutella genomes reveals transposable elements contributing to genome size variation.</title>
        <authorList>
            <person name="Lin R."/>
            <person name="Jiao Y."/>
            <person name="Sun X."/>
            <person name="Ling J."/>
            <person name="Xie B."/>
            <person name="Cheng X."/>
        </authorList>
    </citation>
    <scope>NUCLEOTIDE SEQUENCE</scope>
    <source>
        <strain evidence="2">HR02</strain>
    </source>
</reference>
<geneLocation type="mitochondrion" evidence="2"/>
<gene>
    <name evidence="2" type="ORF">HRG_mt00007</name>
</gene>
<protein>
    <submittedName>
        <fullName evidence="2">LAGLIDADG endonuclease</fullName>
    </submittedName>
</protein>
<dbReference type="GO" id="GO:0005739">
    <property type="term" value="C:mitochondrion"/>
    <property type="evidence" value="ECO:0007669"/>
    <property type="project" value="UniProtKB-ARBA"/>
</dbReference>
<dbReference type="GO" id="GO:0004519">
    <property type="term" value="F:endonuclease activity"/>
    <property type="evidence" value="ECO:0007669"/>
    <property type="project" value="UniProtKB-KW"/>
</dbReference>
<name>A0A9P8MPI0_9HYPO</name>
<keyword evidence="2" id="KW-0378">Hydrolase</keyword>
<organism evidence="2 3">
    <name type="scientific">Hirsutella rhossiliensis</name>
    <dbReference type="NCBI Taxonomy" id="111463"/>
    <lineage>
        <taxon>Eukaryota</taxon>
        <taxon>Fungi</taxon>
        <taxon>Dikarya</taxon>
        <taxon>Ascomycota</taxon>
        <taxon>Pezizomycotina</taxon>
        <taxon>Sordariomycetes</taxon>
        <taxon>Hypocreomycetidae</taxon>
        <taxon>Hypocreales</taxon>
        <taxon>Ophiocordycipitaceae</taxon>
        <taxon>Hirsutella</taxon>
    </lineage>
</organism>
<sequence>MITSKADLKKFVFLINGKLRTLKIFMLYELMDWLNNNHYTNIKKLPLNENSLHNDAWLSGFMDLKGSFSMRHTETKKRKITCRLRIEIQKIDPDTYNINLKVLTSIAEFFGGKLLIRIQKSTGKEFYLIVLWKKESLDILVRYLDKYPLYSSKYLDYKDWKEIVLLLLKKKLYTKKNITKIDSAKNSMNSKRTLFNWDHLINLLP</sequence>
<keyword evidence="2" id="KW-0540">Nuclease</keyword>
<dbReference type="SUPFAM" id="SSF55608">
    <property type="entry name" value="Homing endonucleases"/>
    <property type="match status" value="2"/>
</dbReference>
<dbReference type="InterPro" id="IPR051289">
    <property type="entry name" value="LAGLIDADG_Endonuclease"/>
</dbReference>
<comment type="caution">
    <text evidence="2">The sequence shown here is derived from an EMBL/GenBank/DDBJ whole genome shotgun (WGS) entry which is preliminary data.</text>
</comment>
<proteinExistence type="predicted"/>
<dbReference type="InterPro" id="IPR027434">
    <property type="entry name" value="Homing_endonucl"/>
</dbReference>
<dbReference type="EMBL" id="JAIZPD010000040">
    <property type="protein sequence ID" value="KAH0956877.1"/>
    <property type="molecule type" value="Genomic_DNA"/>
</dbReference>
<dbReference type="AlphaFoldDB" id="A0A9P8MPI0"/>